<reference evidence="2 3" key="1">
    <citation type="submission" date="2016-06" db="EMBL/GenBank/DDBJ databases">
        <authorList>
            <person name="Kjaerup R.B."/>
            <person name="Dalgaard T.S."/>
            <person name="Juul-Madsen H.R."/>
        </authorList>
    </citation>
    <scope>NUCLEOTIDE SEQUENCE [LARGE SCALE GENOMIC DNA]</scope>
    <source>
        <strain evidence="2 3">DSM 45248</strain>
    </source>
</reference>
<feature type="region of interest" description="Disordered" evidence="1">
    <location>
        <begin position="1"/>
        <end position="117"/>
    </location>
</feature>
<evidence type="ECO:0000313" key="2">
    <source>
        <dbReference type="EMBL" id="SBT52846.1"/>
    </source>
</evidence>
<proteinExistence type="predicted"/>
<protein>
    <recommendedName>
        <fullName evidence="4">EcsC protein family protein</fullName>
    </recommendedName>
</protein>
<keyword evidence="3" id="KW-1185">Reference proteome</keyword>
<dbReference type="Proteomes" id="UP000198765">
    <property type="component" value="Chromosome I"/>
</dbReference>
<organism evidence="2 3">
    <name type="scientific">Micromonospora narathiwatensis</name>
    <dbReference type="NCBI Taxonomy" id="299146"/>
    <lineage>
        <taxon>Bacteria</taxon>
        <taxon>Bacillati</taxon>
        <taxon>Actinomycetota</taxon>
        <taxon>Actinomycetes</taxon>
        <taxon>Micromonosporales</taxon>
        <taxon>Micromonosporaceae</taxon>
        <taxon>Micromonospora</taxon>
    </lineage>
</organism>
<dbReference type="RefSeq" id="WP_167667168.1">
    <property type="nucleotide sequence ID" value="NZ_LT594324.1"/>
</dbReference>
<feature type="compositionally biased region" description="Polar residues" evidence="1">
    <location>
        <begin position="103"/>
        <end position="113"/>
    </location>
</feature>
<feature type="compositionally biased region" description="Low complexity" evidence="1">
    <location>
        <begin position="46"/>
        <end position="102"/>
    </location>
</feature>
<accession>A0A1A9A8N8</accession>
<dbReference type="EMBL" id="LT594324">
    <property type="protein sequence ID" value="SBT52846.1"/>
    <property type="molecule type" value="Genomic_DNA"/>
</dbReference>
<sequence length="337" mass="33904">MEDDAVGTPDSTASGKPADPPPGRQATAPVDAGPVADTPPEPTGRAATGKAAPTKRAAPAAKKATPAKKTTATKAATTAKKTAVAKAASAGKATSGQKAASAPKTTSVQQESGRTPGEGWRAVAARLLDHPGYAPELLALAAVDALGPIARDWVERTRGTYPDADADGLARLVTRRFVRLAGTGGVFAAGAGLLAPVAELAAALWTQASLVLHLAAVYGRDPGHADRAAELLVLTQVHPDTGTAHAALDTARSAGAPVDGPWPRAAEAAWRLAMPLAAQTGGWLGLRVASRLLPGAAVLAAAAGDSAAAERLAARAVARYRPARVRPAGDARRSPPE</sequence>
<name>A0A1A9A8N8_9ACTN</name>
<dbReference type="AlphaFoldDB" id="A0A1A9A8N8"/>
<evidence type="ECO:0000256" key="1">
    <source>
        <dbReference type="SAM" id="MobiDB-lite"/>
    </source>
</evidence>
<gene>
    <name evidence="2" type="ORF">GA0070621_4571</name>
</gene>
<evidence type="ECO:0008006" key="4">
    <source>
        <dbReference type="Google" id="ProtNLM"/>
    </source>
</evidence>
<evidence type="ECO:0000313" key="3">
    <source>
        <dbReference type="Proteomes" id="UP000198765"/>
    </source>
</evidence>
<dbReference type="PATRIC" id="fig|299146.4.peg.4720"/>